<sequence>MRTTLGAEFAAALHRHRDRTAVESGARSWTFGEIDRWSRAVAAQLRAHGVAPGDAVALHLQNGVEFVVVDVAVALLGAVKVPVNPLLPADTARYIVAATRARVVVADPALGVEIPGPVILLDDLADPTGPPLTPSAPVGPGARAAIYFTGGTTGRPKGVVHTQASAVAVQYAQLLEAEIVQDDRLLLTTPLAHAAGLFAQSALIRGATSVIEPGFDADGVLAALRDRGITWTFLVPTMLYRLLDALDGPEEFGLRTVVYGAAPITPGRLARALEVFGPVFVQLYGQTECPNWGTRLAKDDHDPARPDRLDSCGRASIMADVAVVGDGSAFVPAGETGEVCLRSPYVLEGYLDDPAATADKFLPDGWIRTGDVGFLDDGGYLHLRDRRADMVISGGMNVYCSEVENVLAEHPAVAQVAVIGVPHDDWGEAVHAVVVGSLDVDELLSWSRGRLAAYARPKSAELVAELPVTPFGKVDKKALRAPHWAGRDRAIG</sequence>
<dbReference type="InterPro" id="IPR045851">
    <property type="entry name" value="AMP-bd_C_sf"/>
</dbReference>
<reference evidence="4" key="1">
    <citation type="journal article" date="2019" name="Int. J. Syst. Evol. Microbiol.">
        <title>The Global Catalogue of Microorganisms (GCM) 10K type strain sequencing project: providing services to taxonomists for standard genome sequencing and annotation.</title>
        <authorList>
            <consortium name="The Broad Institute Genomics Platform"/>
            <consortium name="The Broad Institute Genome Sequencing Center for Infectious Disease"/>
            <person name="Wu L."/>
            <person name="Ma J."/>
        </authorList>
    </citation>
    <scope>NUCLEOTIDE SEQUENCE [LARGE SCALE GENOMIC DNA]</scope>
    <source>
        <strain evidence="4">XZYJ18</strain>
    </source>
</reference>
<comment type="caution">
    <text evidence="3">The sequence shown here is derived from an EMBL/GenBank/DDBJ whole genome shotgun (WGS) entry which is preliminary data.</text>
</comment>
<dbReference type="InterPro" id="IPR025110">
    <property type="entry name" value="AMP-bd_C"/>
</dbReference>
<evidence type="ECO:0000313" key="3">
    <source>
        <dbReference type="EMBL" id="MFC5138344.1"/>
    </source>
</evidence>
<organism evidence="3 4">
    <name type="scientific">Actinomycetospora rhizophila</name>
    <dbReference type="NCBI Taxonomy" id="1416876"/>
    <lineage>
        <taxon>Bacteria</taxon>
        <taxon>Bacillati</taxon>
        <taxon>Actinomycetota</taxon>
        <taxon>Actinomycetes</taxon>
        <taxon>Pseudonocardiales</taxon>
        <taxon>Pseudonocardiaceae</taxon>
        <taxon>Actinomycetospora</taxon>
    </lineage>
</organism>
<gene>
    <name evidence="3" type="ORF">ACFPK1_08900</name>
</gene>
<feature type="domain" description="AMP-binding enzyme C-terminal" evidence="2">
    <location>
        <begin position="402"/>
        <end position="473"/>
    </location>
</feature>
<dbReference type="RefSeq" id="WP_378020550.1">
    <property type="nucleotide sequence ID" value="NZ_JBHSKG010000003.1"/>
</dbReference>
<dbReference type="InterPro" id="IPR042099">
    <property type="entry name" value="ANL_N_sf"/>
</dbReference>
<dbReference type="Proteomes" id="UP001596175">
    <property type="component" value="Unassembled WGS sequence"/>
</dbReference>
<dbReference type="InterPro" id="IPR050237">
    <property type="entry name" value="ATP-dep_AMP-bd_enzyme"/>
</dbReference>
<dbReference type="PANTHER" id="PTHR43767:SF7">
    <property type="entry name" value="MEDIUM_LONG-CHAIN-FATTY-ACID--COA LIGASE FADD8"/>
    <property type="match status" value="1"/>
</dbReference>
<dbReference type="Gene3D" id="3.40.50.12780">
    <property type="entry name" value="N-terminal domain of ligase-like"/>
    <property type="match status" value="1"/>
</dbReference>
<name>A0ABV9ZFY6_9PSEU</name>
<dbReference type="EMBL" id="JBHSKG010000003">
    <property type="protein sequence ID" value="MFC5138344.1"/>
    <property type="molecule type" value="Genomic_DNA"/>
</dbReference>
<dbReference type="PANTHER" id="PTHR43767">
    <property type="entry name" value="LONG-CHAIN-FATTY-ACID--COA LIGASE"/>
    <property type="match status" value="1"/>
</dbReference>
<dbReference type="PROSITE" id="PS00455">
    <property type="entry name" value="AMP_BINDING"/>
    <property type="match status" value="1"/>
</dbReference>
<proteinExistence type="predicted"/>
<dbReference type="Pfam" id="PF13193">
    <property type="entry name" value="AMP-binding_C"/>
    <property type="match status" value="1"/>
</dbReference>
<dbReference type="InterPro" id="IPR000873">
    <property type="entry name" value="AMP-dep_synth/lig_dom"/>
</dbReference>
<dbReference type="InterPro" id="IPR020845">
    <property type="entry name" value="AMP-binding_CS"/>
</dbReference>
<keyword evidence="4" id="KW-1185">Reference proteome</keyword>
<evidence type="ECO:0000259" key="2">
    <source>
        <dbReference type="Pfam" id="PF13193"/>
    </source>
</evidence>
<dbReference type="Gene3D" id="3.30.300.30">
    <property type="match status" value="1"/>
</dbReference>
<evidence type="ECO:0000313" key="4">
    <source>
        <dbReference type="Proteomes" id="UP001596175"/>
    </source>
</evidence>
<dbReference type="SUPFAM" id="SSF56801">
    <property type="entry name" value="Acetyl-CoA synthetase-like"/>
    <property type="match status" value="1"/>
</dbReference>
<protein>
    <submittedName>
        <fullName evidence="3">AMP-binding protein</fullName>
    </submittedName>
</protein>
<feature type="domain" description="AMP-dependent synthetase/ligase" evidence="1">
    <location>
        <begin position="10"/>
        <end position="351"/>
    </location>
</feature>
<evidence type="ECO:0000259" key="1">
    <source>
        <dbReference type="Pfam" id="PF00501"/>
    </source>
</evidence>
<dbReference type="Pfam" id="PF00501">
    <property type="entry name" value="AMP-binding"/>
    <property type="match status" value="1"/>
</dbReference>
<accession>A0ABV9ZFY6</accession>